<evidence type="ECO:0000259" key="8">
    <source>
        <dbReference type="Pfam" id="PF01529"/>
    </source>
</evidence>
<dbReference type="WBParaSite" id="TMUE_3000013360.1">
    <property type="protein sequence ID" value="TMUE_3000013360.1"/>
    <property type="gene ID" value="WBGene00301874"/>
</dbReference>
<name>A0A5S6R1Y5_TRIMR</name>
<proteinExistence type="inferred from homology"/>
<feature type="transmembrane region" description="Helical" evidence="7">
    <location>
        <begin position="60"/>
        <end position="86"/>
    </location>
</feature>
<keyword evidence="2 7" id="KW-0808">Transferase</keyword>
<feature type="domain" description="Palmitoyltransferase DHHC" evidence="8">
    <location>
        <begin position="105"/>
        <end position="239"/>
    </location>
</feature>
<accession>A0A5S6R1Y5</accession>
<dbReference type="WBParaSite" id="TMUE_3000013443.1">
    <property type="protein sequence ID" value="TMUE_3000013443.1"/>
    <property type="gene ID" value="WBGene00301934"/>
</dbReference>
<keyword evidence="6 7" id="KW-0012">Acyltransferase</keyword>
<protein>
    <recommendedName>
        <fullName evidence="7">Palmitoyltransferase</fullName>
        <ecNumber evidence="7">2.3.1.225</ecNumber>
    </recommendedName>
</protein>
<evidence type="ECO:0000313" key="10">
    <source>
        <dbReference type="WBParaSite" id="TMUE_3000013360.1"/>
    </source>
</evidence>
<evidence type="ECO:0000313" key="9">
    <source>
        <dbReference type="Proteomes" id="UP000046395"/>
    </source>
</evidence>
<reference evidence="9" key="2">
    <citation type="submission" date="2014-03" db="EMBL/GenBank/DDBJ databases">
        <title>The whipworm genome and dual-species transcriptomics of an intimate host-pathogen interaction.</title>
        <authorList>
            <person name="Foth B.J."/>
            <person name="Tsai I.J."/>
            <person name="Reid A.J."/>
            <person name="Bancroft A.J."/>
            <person name="Nichol S."/>
            <person name="Tracey A."/>
            <person name="Holroyd N."/>
            <person name="Cotton J.A."/>
            <person name="Stanley E.J."/>
            <person name="Zarowiecki M."/>
            <person name="Liu J.Z."/>
            <person name="Huckvale T."/>
            <person name="Cooper P.J."/>
            <person name="Grencis R.K."/>
            <person name="Berriman M."/>
        </authorList>
    </citation>
    <scope>NUCLEOTIDE SEQUENCE [LARGE SCALE GENOMIC DNA]</scope>
    <source>
        <strain evidence="9">Edinburgh</strain>
    </source>
</reference>
<evidence type="ECO:0000256" key="2">
    <source>
        <dbReference type="ARBA" id="ARBA00022679"/>
    </source>
</evidence>
<dbReference type="EC" id="2.3.1.225" evidence="7"/>
<dbReference type="InterPro" id="IPR001594">
    <property type="entry name" value="Palmitoyltrfase_DHHC"/>
</dbReference>
<feature type="transmembrane region" description="Helical" evidence="7">
    <location>
        <begin position="33"/>
        <end position="54"/>
    </location>
</feature>
<feature type="transmembrane region" description="Helical" evidence="7">
    <location>
        <begin position="200"/>
        <end position="223"/>
    </location>
</feature>
<dbReference type="Pfam" id="PF01529">
    <property type="entry name" value="DHHC"/>
    <property type="match status" value="1"/>
</dbReference>
<keyword evidence="3 7" id="KW-0812">Transmembrane</keyword>
<sequence>MVEQISDPAASSDETHTLASYGSLGRLIHFGPIVTLACISCISIAALNCHMMWWPPEQSIWALLNVLSFIGINLLVLSNFFASVLVGPGYLPLKWQPLNVEETRYLQYCKICKGYKAPRSHHCRKCNRCILKMDHHCPWINNCCGFRNQRFFIMFLFWAVAGCIQAIIILVLFLYDVVFMPFRNCEGENKEPTVPFTFSWLLYSLLACSVSLGVIVSVGILLFMQIKLALKNRTSVEEYIVAKADARPRENSFIFPYDIGWKENFRQVFNSTGLPIGDGIYWPVANGCDQYTLTIEQLMQKEEKRIHSEECSVVRNYNGGYLCFGLGWKVFLSQPILTQDQRLPLKVGERVTVSRGCKHWLYGCKESADCKFNRGWFPRQCVMLSEFIPNTAFREGENGILPVTAKKHQ</sequence>
<evidence type="ECO:0000256" key="7">
    <source>
        <dbReference type="RuleBase" id="RU079119"/>
    </source>
</evidence>
<dbReference type="STRING" id="70415.A0A5S6R1Y5"/>
<comment type="subcellular location">
    <subcellularLocation>
        <location evidence="1">Membrane</location>
        <topology evidence="1">Multi-pass membrane protein</topology>
    </subcellularLocation>
</comment>
<comment type="catalytic activity">
    <reaction evidence="7">
        <text>L-cysteinyl-[protein] + hexadecanoyl-CoA = S-hexadecanoyl-L-cysteinyl-[protein] + CoA</text>
        <dbReference type="Rhea" id="RHEA:36683"/>
        <dbReference type="Rhea" id="RHEA-COMP:10131"/>
        <dbReference type="Rhea" id="RHEA-COMP:11032"/>
        <dbReference type="ChEBI" id="CHEBI:29950"/>
        <dbReference type="ChEBI" id="CHEBI:57287"/>
        <dbReference type="ChEBI" id="CHEBI:57379"/>
        <dbReference type="ChEBI" id="CHEBI:74151"/>
        <dbReference type="EC" id="2.3.1.225"/>
    </reaction>
</comment>
<keyword evidence="4 7" id="KW-1133">Transmembrane helix</keyword>
<dbReference type="GO" id="GO:0019706">
    <property type="term" value="F:protein-cysteine S-palmitoyltransferase activity"/>
    <property type="evidence" value="ECO:0007669"/>
    <property type="project" value="UniProtKB-EC"/>
</dbReference>
<dbReference type="PROSITE" id="PS50216">
    <property type="entry name" value="DHHC"/>
    <property type="match status" value="1"/>
</dbReference>
<reference evidence="10 11" key="3">
    <citation type="submission" date="2019-12" db="UniProtKB">
        <authorList>
            <consortium name="WormBaseParasite"/>
        </authorList>
    </citation>
    <scope>IDENTIFICATION</scope>
</reference>
<dbReference type="PANTHER" id="PTHR12246">
    <property type="entry name" value="PALMITOYLTRANSFERASE ZDHHC16"/>
    <property type="match status" value="1"/>
</dbReference>
<organism evidence="9 11">
    <name type="scientific">Trichuris muris</name>
    <name type="common">Mouse whipworm</name>
    <dbReference type="NCBI Taxonomy" id="70415"/>
    <lineage>
        <taxon>Eukaryota</taxon>
        <taxon>Metazoa</taxon>
        <taxon>Ecdysozoa</taxon>
        <taxon>Nematoda</taxon>
        <taxon>Enoplea</taxon>
        <taxon>Dorylaimia</taxon>
        <taxon>Trichinellida</taxon>
        <taxon>Trichuridae</taxon>
        <taxon>Trichuris</taxon>
    </lineage>
</organism>
<keyword evidence="9" id="KW-1185">Reference proteome</keyword>
<feature type="transmembrane region" description="Helical" evidence="7">
    <location>
        <begin position="155"/>
        <end position="180"/>
    </location>
</feature>
<keyword evidence="5 7" id="KW-0472">Membrane</keyword>
<evidence type="ECO:0000256" key="1">
    <source>
        <dbReference type="ARBA" id="ARBA00004141"/>
    </source>
</evidence>
<dbReference type="GO" id="GO:0016020">
    <property type="term" value="C:membrane"/>
    <property type="evidence" value="ECO:0007669"/>
    <property type="project" value="UniProtKB-SubCell"/>
</dbReference>
<dbReference type="Proteomes" id="UP000046395">
    <property type="component" value="Unassembled WGS sequence"/>
</dbReference>
<comment type="similarity">
    <text evidence="7">Belongs to the DHHC palmitoyltransferase family.</text>
</comment>
<evidence type="ECO:0000256" key="6">
    <source>
        <dbReference type="ARBA" id="ARBA00023315"/>
    </source>
</evidence>
<evidence type="ECO:0000256" key="4">
    <source>
        <dbReference type="ARBA" id="ARBA00022989"/>
    </source>
</evidence>
<evidence type="ECO:0000313" key="11">
    <source>
        <dbReference type="WBParaSite" id="TMUE_3000013443.1"/>
    </source>
</evidence>
<reference evidence="9" key="1">
    <citation type="submission" date="2013-11" db="EMBL/GenBank/DDBJ databases">
        <authorList>
            <person name="Aslett M."/>
        </authorList>
    </citation>
    <scope>NUCLEOTIDE SEQUENCE [LARGE SCALE GENOMIC DNA]</scope>
    <source>
        <strain evidence="9">Edinburgh</strain>
    </source>
</reference>
<evidence type="ECO:0000256" key="3">
    <source>
        <dbReference type="ARBA" id="ARBA00022692"/>
    </source>
</evidence>
<dbReference type="AlphaFoldDB" id="A0A5S6R1Y5"/>
<evidence type="ECO:0000256" key="5">
    <source>
        <dbReference type="ARBA" id="ARBA00023136"/>
    </source>
</evidence>
<comment type="domain">
    <text evidence="7">The DHHC domain is required for palmitoyltransferase activity.</text>
</comment>
<dbReference type="InterPro" id="IPR039859">
    <property type="entry name" value="PFA4/ZDH16/20/ERF2-like"/>
</dbReference>